<dbReference type="GO" id="GO:0008425">
    <property type="term" value="F:2-methoxy-6-polyprenyl-1,4-benzoquinol methyltransferase activity"/>
    <property type="evidence" value="ECO:0007669"/>
    <property type="project" value="UniProtKB-EC"/>
</dbReference>
<protein>
    <submittedName>
        <fullName evidence="2">Ubiquinone/menaquinone biosynthesis C-methyltransferase UbiE</fullName>
        <ecNumber evidence="2">2.1.1.163</ecNumber>
        <ecNumber evidence="2">2.1.1.201</ecNumber>
    </submittedName>
</protein>
<name>A0A1J5PD35_9ZZZZ</name>
<evidence type="ECO:0000313" key="2">
    <source>
        <dbReference type="EMBL" id="OIQ69138.1"/>
    </source>
</evidence>
<dbReference type="SUPFAM" id="SSF53335">
    <property type="entry name" value="S-adenosyl-L-methionine-dependent methyltransferases"/>
    <property type="match status" value="1"/>
</dbReference>
<reference evidence="2" key="1">
    <citation type="submission" date="2016-10" db="EMBL/GenBank/DDBJ databases">
        <title>Sequence of Gallionella enrichment culture.</title>
        <authorList>
            <person name="Poehlein A."/>
            <person name="Muehling M."/>
            <person name="Daniel R."/>
        </authorList>
    </citation>
    <scope>NUCLEOTIDE SEQUENCE</scope>
</reference>
<dbReference type="InterPro" id="IPR029063">
    <property type="entry name" value="SAM-dependent_MTases_sf"/>
</dbReference>
<comment type="caution">
    <text evidence="2">The sequence shown here is derived from an EMBL/GenBank/DDBJ whole genome shotgun (WGS) entry which is preliminary data.</text>
</comment>
<keyword evidence="2" id="KW-0808">Transferase</keyword>
<sequence>MANGPDRRGVNGEVSARAAQTWWDENAKEYLAEHGAFLGTGLVWGPEGANEGELALLAPYDGQLILEVGSGAAQGAEYLTTLGARVVAVDISFEMLASATHPTLVQADARALPFPDETFDSLFSAYGALPFLPDAGRVLGEWSRVLKPGGRLVFSVTHPIRWAFPDSPNEDGLHATGSYFDRRPYVEIDEAGSVVYSEHHRTIGDWIDAIFIADLQLVRLIEPEWKAANTLTWGGWSPLRGAHIPGTAIFICQRAK</sequence>
<gene>
    <name evidence="2" type="primary">ubiE_51</name>
    <name evidence="2" type="ORF">GALL_492630</name>
</gene>
<dbReference type="CDD" id="cd02440">
    <property type="entry name" value="AdoMet_MTases"/>
    <property type="match status" value="1"/>
</dbReference>
<dbReference type="EC" id="2.1.1.163" evidence="2"/>
<keyword evidence="2" id="KW-0489">Methyltransferase</keyword>
<dbReference type="Gene3D" id="3.40.50.150">
    <property type="entry name" value="Vaccinia Virus protein VP39"/>
    <property type="match status" value="1"/>
</dbReference>
<dbReference type="EC" id="2.1.1.201" evidence="2"/>
<dbReference type="EMBL" id="MLJW01004896">
    <property type="protein sequence ID" value="OIQ69138.1"/>
    <property type="molecule type" value="Genomic_DNA"/>
</dbReference>
<dbReference type="InterPro" id="IPR013216">
    <property type="entry name" value="Methyltransf_11"/>
</dbReference>
<dbReference type="PANTHER" id="PTHR43591">
    <property type="entry name" value="METHYLTRANSFERASE"/>
    <property type="match status" value="1"/>
</dbReference>
<dbReference type="Pfam" id="PF08241">
    <property type="entry name" value="Methyltransf_11"/>
    <property type="match status" value="1"/>
</dbReference>
<organism evidence="2">
    <name type="scientific">mine drainage metagenome</name>
    <dbReference type="NCBI Taxonomy" id="410659"/>
    <lineage>
        <taxon>unclassified sequences</taxon>
        <taxon>metagenomes</taxon>
        <taxon>ecological metagenomes</taxon>
    </lineage>
</organism>
<accession>A0A1J5PD35</accession>
<evidence type="ECO:0000259" key="1">
    <source>
        <dbReference type="Pfam" id="PF08241"/>
    </source>
</evidence>
<dbReference type="GO" id="GO:0008757">
    <property type="term" value="F:S-adenosylmethionine-dependent methyltransferase activity"/>
    <property type="evidence" value="ECO:0007669"/>
    <property type="project" value="InterPro"/>
</dbReference>
<dbReference type="AlphaFoldDB" id="A0A1J5PD35"/>
<keyword evidence="2" id="KW-0830">Ubiquinone</keyword>
<proteinExistence type="predicted"/>
<feature type="domain" description="Methyltransferase type 11" evidence="1">
    <location>
        <begin position="66"/>
        <end position="154"/>
    </location>
</feature>
<dbReference type="GO" id="GO:0043770">
    <property type="term" value="F:demethylmenaquinone methyltransferase activity"/>
    <property type="evidence" value="ECO:0007669"/>
    <property type="project" value="UniProtKB-EC"/>
</dbReference>
<dbReference type="GO" id="GO:0032259">
    <property type="term" value="P:methylation"/>
    <property type="evidence" value="ECO:0007669"/>
    <property type="project" value="UniProtKB-KW"/>
</dbReference>